<evidence type="ECO:0000313" key="1">
    <source>
        <dbReference type="EMBL" id="KAG8436206.1"/>
    </source>
</evidence>
<protein>
    <submittedName>
        <fullName evidence="1">Uncharacterized protein</fullName>
    </submittedName>
</protein>
<dbReference type="AlphaFoldDB" id="A0A8T2J1F8"/>
<name>A0A8T2J1F8_9PIPI</name>
<dbReference type="Proteomes" id="UP000812440">
    <property type="component" value="Chromosome 4"/>
</dbReference>
<comment type="caution">
    <text evidence="1">The sequence shown here is derived from an EMBL/GenBank/DDBJ whole genome shotgun (WGS) entry which is preliminary data.</text>
</comment>
<keyword evidence="2" id="KW-1185">Reference proteome</keyword>
<gene>
    <name evidence="1" type="ORF">GDO86_007350</name>
</gene>
<accession>A0A8T2J1F8</accession>
<dbReference type="EMBL" id="JAACNH010000007">
    <property type="protein sequence ID" value="KAG8436206.1"/>
    <property type="molecule type" value="Genomic_DNA"/>
</dbReference>
<sequence>MSHCRPLVGYRRKRSLHLFSEFFYPHLAINVKKLPAAFIKKKNLLKQIRQKDKNKKLFSGMRRAVELQKNKTYTTTDRYKGTGTVATHAGYTVYTQVP</sequence>
<reference evidence="1" key="1">
    <citation type="thesis" date="2020" institute="ProQuest LLC" country="789 East Eisenhower Parkway, Ann Arbor, MI, USA">
        <title>Comparative Genomics and Chromosome Evolution.</title>
        <authorList>
            <person name="Mudd A.B."/>
        </authorList>
    </citation>
    <scope>NUCLEOTIDE SEQUENCE</scope>
    <source>
        <strain evidence="1">Female2</strain>
        <tissue evidence="1">Blood</tissue>
    </source>
</reference>
<proteinExistence type="predicted"/>
<organism evidence="1 2">
    <name type="scientific">Hymenochirus boettgeri</name>
    <name type="common">Congo dwarf clawed frog</name>
    <dbReference type="NCBI Taxonomy" id="247094"/>
    <lineage>
        <taxon>Eukaryota</taxon>
        <taxon>Metazoa</taxon>
        <taxon>Chordata</taxon>
        <taxon>Craniata</taxon>
        <taxon>Vertebrata</taxon>
        <taxon>Euteleostomi</taxon>
        <taxon>Amphibia</taxon>
        <taxon>Batrachia</taxon>
        <taxon>Anura</taxon>
        <taxon>Pipoidea</taxon>
        <taxon>Pipidae</taxon>
        <taxon>Pipinae</taxon>
        <taxon>Hymenochirus</taxon>
    </lineage>
</organism>
<evidence type="ECO:0000313" key="2">
    <source>
        <dbReference type="Proteomes" id="UP000812440"/>
    </source>
</evidence>